<dbReference type="EC" id="1.14.13.-" evidence="1"/>
<dbReference type="Proteomes" id="UP001253545">
    <property type="component" value="Unassembled WGS sequence"/>
</dbReference>
<accession>A0ABU2ZNN4</accession>
<dbReference type="EMBL" id="JAVRHX010000001">
    <property type="protein sequence ID" value="MDT0594241.1"/>
    <property type="molecule type" value="Genomic_DNA"/>
</dbReference>
<reference evidence="1 2" key="1">
    <citation type="submission" date="2023-09" db="EMBL/GenBank/DDBJ databases">
        <authorList>
            <person name="Rey-Velasco X."/>
        </authorList>
    </citation>
    <scope>NUCLEOTIDE SEQUENCE [LARGE SCALE GENOMIC DNA]</scope>
    <source>
        <strain evidence="1 2">P117</strain>
    </source>
</reference>
<organism evidence="1 2">
    <name type="scientific">Glaciecola petra</name>
    <dbReference type="NCBI Taxonomy" id="3075602"/>
    <lineage>
        <taxon>Bacteria</taxon>
        <taxon>Pseudomonadati</taxon>
        <taxon>Pseudomonadota</taxon>
        <taxon>Gammaproteobacteria</taxon>
        <taxon>Alteromonadales</taxon>
        <taxon>Alteromonadaceae</taxon>
        <taxon>Glaciecola</taxon>
    </lineage>
</organism>
<evidence type="ECO:0000313" key="1">
    <source>
        <dbReference type="EMBL" id="MDT0594241.1"/>
    </source>
</evidence>
<dbReference type="PRINTS" id="PR00469">
    <property type="entry name" value="PNDRDTASEII"/>
</dbReference>
<dbReference type="InterPro" id="IPR051209">
    <property type="entry name" value="FAD-bind_Monooxygenase_sf"/>
</dbReference>
<dbReference type="GO" id="GO:0016491">
    <property type="term" value="F:oxidoreductase activity"/>
    <property type="evidence" value="ECO:0007669"/>
    <property type="project" value="UniProtKB-KW"/>
</dbReference>
<comment type="caution">
    <text evidence="1">The sequence shown here is derived from an EMBL/GenBank/DDBJ whole genome shotgun (WGS) entry which is preliminary data.</text>
</comment>
<dbReference type="Gene3D" id="3.50.50.60">
    <property type="entry name" value="FAD/NAD(P)-binding domain"/>
    <property type="match status" value="2"/>
</dbReference>
<proteinExistence type="predicted"/>
<dbReference type="Pfam" id="PF13738">
    <property type="entry name" value="Pyr_redox_3"/>
    <property type="match status" value="1"/>
</dbReference>
<dbReference type="PANTHER" id="PTHR42877">
    <property type="entry name" value="L-ORNITHINE N(5)-MONOOXYGENASE-RELATED"/>
    <property type="match status" value="1"/>
</dbReference>
<dbReference type="SUPFAM" id="SSF51905">
    <property type="entry name" value="FAD/NAD(P)-binding domain"/>
    <property type="match status" value="2"/>
</dbReference>
<dbReference type="InterPro" id="IPR036188">
    <property type="entry name" value="FAD/NAD-bd_sf"/>
</dbReference>
<sequence length="486" mass="55207">MTSENIIEVLIVGSGFGGLTAAMNLKKMGINDFVILERRAFFGGTWKQSVYPGAAVDVPSPLYSIDGEPFPWEHLYAKQKQLAQYTEHIIEKHNLAPSIELCATVIEAKWCKTHWQVKLENGKAFKSKIIINATGPLSSPAMPNIHGLQDLRGQVIHSNNWHDGIDLNNKLVAIVGSGASAVQIIPSIINRVKKLHVFQRTPHWVLSRFDYHIPKRFRATLALRPINFALRTLIYWLFELRVIAFKYSPALLRVLGAIPAKKHLLKQVQDENLRKQLTPDFTIGCKRILVSDTYYPALQHQNTVLHTKDDYIEYASYEGLQTKQSGLIDADLIILATGYNPEKSMVSYQVIGEKGKTLGAQWRDYPRAYLGTSMPNFPNFFIVTGPNTGIGHTSALFVIESQMKYIMTCIKKLHEKSACSIQPIPEAEEGYTAMVHREMEKTVWYKGRCNSWYKNEHGKVIAMFPGFSFSFRRLCKKFAHHHHIIK</sequence>
<name>A0ABU2ZNN4_9ALTE</name>
<gene>
    <name evidence="1" type="ORF">RM552_05240</name>
</gene>
<keyword evidence="1" id="KW-0560">Oxidoreductase</keyword>
<keyword evidence="2" id="KW-1185">Reference proteome</keyword>
<dbReference type="RefSeq" id="WP_311367721.1">
    <property type="nucleotide sequence ID" value="NZ_JAVRHX010000001.1"/>
</dbReference>
<dbReference type="PANTHER" id="PTHR42877:SF4">
    <property type="entry name" value="FAD_NAD(P)-BINDING DOMAIN-CONTAINING PROTEIN-RELATED"/>
    <property type="match status" value="1"/>
</dbReference>
<evidence type="ECO:0000313" key="2">
    <source>
        <dbReference type="Proteomes" id="UP001253545"/>
    </source>
</evidence>
<protein>
    <submittedName>
        <fullName evidence="1">NAD(P)/FAD-dependent oxidoreductase</fullName>
        <ecNumber evidence="1">1.14.13.-</ecNumber>
    </submittedName>
</protein>